<feature type="transmembrane region" description="Helical" evidence="6">
    <location>
        <begin position="103"/>
        <end position="126"/>
    </location>
</feature>
<reference evidence="8" key="1">
    <citation type="submission" date="2018-04" db="EMBL/GenBank/DDBJ databases">
        <title>Complete genome of Antarctic heterotrophic bacterium Hymenobacter nivis.</title>
        <authorList>
            <person name="Terashima M."/>
        </authorList>
    </citation>
    <scope>NUCLEOTIDE SEQUENCE [LARGE SCALE GENOMIC DNA]</scope>
    <source>
        <strain evidence="8">NBRC 111535</strain>
    </source>
</reference>
<evidence type="ECO:0000256" key="2">
    <source>
        <dbReference type="ARBA" id="ARBA00022475"/>
    </source>
</evidence>
<dbReference type="Proteomes" id="UP000245999">
    <property type="component" value="Chromosome"/>
</dbReference>
<dbReference type="EMBL" id="CP029145">
    <property type="protein sequence ID" value="AWM33700.1"/>
    <property type="molecule type" value="Genomic_DNA"/>
</dbReference>
<dbReference type="NCBIfam" id="TIGR00374">
    <property type="entry name" value="flippase-like domain"/>
    <property type="match status" value="1"/>
</dbReference>
<feature type="transmembrane region" description="Helical" evidence="6">
    <location>
        <begin position="295"/>
        <end position="317"/>
    </location>
</feature>
<accession>A0A2Z3GY76</accession>
<keyword evidence="8" id="KW-1185">Reference proteome</keyword>
<dbReference type="InterPro" id="IPR022791">
    <property type="entry name" value="L-PG_synthase/AglD"/>
</dbReference>
<evidence type="ECO:0000256" key="1">
    <source>
        <dbReference type="ARBA" id="ARBA00004651"/>
    </source>
</evidence>
<feature type="transmembrane region" description="Helical" evidence="6">
    <location>
        <begin position="149"/>
        <end position="167"/>
    </location>
</feature>
<sequence length="371" mass="40633">MPLSAPPPPPPASPPAADQDAALLRQLRPSRIVVPALIGLSVVAFLFWRSYKPGDLAPLLDAKWEWLLVTLLVLWARDLGYIYRIHHITERALNWRQSFGVIVVWEFASCVLPSAAGGTAVAPIILSREGIPLGKSLAYTLVTALLDNLYYVLMVPLVVGLAGAGLYPQGLQSAFVQTLRVLFVLSYTGVSAYAGLLLYALLVNPRAVRRLLVRLASVRGLRRFRRLAYRQGQEMVNASNHLRGAGPLYWWRACLSTAFVWTARYAVIGCLIAAFVPMSTGTFLFIFARNITYKVVLLLAITPGGAGIAEGAFPTFFGHFIGTATMTSFLVLLYRIVTYYFYLALGVAYLPRWLARVFGPRPAAGGASTAE</sequence>
<dbReference type="GO" id="GO:0005886">
    <property type="term" value="C:plasma membrane"/>
    <property type="evidence" value="ECO:0007669"/>
    <property type="project" value="UniProtKB-SubCell"/>
</dbReference>
<feature type="transmembrane region" description="Helical" evidence="6">
    <location>
        <begin position="329"/>
        <end position="351"/>
    </location>
</feature>
<gene>
    <name evidence="7" type="ORF">DDQ68_13450</name>
</gene>
<comment type="subcellular location">
    <subcellularLocation>
        <location evidence="1">Cell membrane</location>
        <topology evidence="1">Multi-pass membrane protein</topology>
    </subcellularLocation>
</comment>
<proteinExistence type="predicted"/>
<evidence type="ECO:0000313" key="8">
    <source>
        <dbReference type="Proteomes" id="UP000245999"/>
    </source>
</evidence>
<dbReference type="PANTHER" id="PTHR37693:SF1">
    <property type="entry name" value="INTEGRAL MEMBRANE PROTEIN"/>
    <property type="match status" value="1"/>
</dbReference>
<feature type="transmembrane region" description="Helical" evidence="6">
    <location>
        <begin position="66"/>
        <end position="83"/>
    </location>
</feature>
<organism evidence="7 8">
    <name type="scientific">Hymenobacter nivis</name>
    <dbReference type="NCBI Taxonomy" id="1850093"/>
    <lineage>
        <taxon>Bacteria</taxon>
        <taxon>Pseudomonadati</taxon>
        <taxon>Bacteroidota</taxon>
        <taxon>Cytophagia</taxon>
        <taxon>Cytophagales</taxon>
        <taxon>Hymenobacteraceae</taxon>
        <taxon>Hymenobacter</taxon>
    </lineage>
</organism>
<keyword evidence="2" id="KW-1003">Cell membrane</keyword>
<keyword evidence="5 6" id="KW-0472">Membrane</keyword>
<evidence type="ECO:0000313" key="7">
    <source>
        <dbReference type="EMBL" id="AWM33700.1"/>
    </source>
</evidence>
<dbReference type="AlphaFoldDB" id="A0A2Z3GY76"/>
<feature type="transmembrane region" description="Helical" evidence="6">
    <location>
        <begin position="265"/>
        <end position="288"/>
    </location>
</feature>
<protein>
    <submittedName>
        <fullName evidence="7">TIGR00374 family protein</fullName>
    </submittedName>
</protein>
<dbReference type="KEGG" id="hnv:DDQ68_13450"/>
<keyword evidence="3 6" id="KW-0812">Transmembrane</keyword>
<dbReference type="PANTHER" id="PTHR37693">
    <property type="entry name" value="PHOSPHATIDYLGLYCEROL LYSYLTRANSFERASE"/>
    <property type="match status" value="1"/>
</dbReference>
<keyword evidence="4 6" id="KW-1133">Transmembrane helix</keyword>
<evidence type="ECO:0000256" key="6">
    <source>
        <dbReference type="SAM" id="Phobius"/>
    </source>
</evidence>
<dbReference type="Pfam" id="PF03706">
    <property type="entry name" value="LPG_synthase_TM"/>
    <property type="match status" value="1"/>
</dbReference>
<dbReference type="OrthoDB" id="1493331at2"/>
<evidence type="ECO:0000256" key="3">
    <source>
        <dbReference type="ARBA" id="ARBA00022692"/>
    </source>
</evidence>
<dbReference type="RefSeq" id="WP_109656754.1">
    <property type="nucleotide sequence ID" value="NZ_CP029145.1"/>
</dbReference>
<feature type="transmembrane region" description="Helical" evidence="6">
    <location>
        <begin position="179"/>
        <end position="202"/>
    </location>
</feature>
<feature type="transmembrane region" description="Helical" evidence="6">
    <location>
        <begin position="32"/>
        <end position="51"/>
    </location>
</feature>
<evidence type="ECO:0000256" key="5">
    <source>
        <dbReference type="ARBA" id="ARBA00023136"/>
    </source>
</evidence>
<evidence type="ECO:0000256" key="4">
    <source>
        <dbReference type="ARBA" id="ARBA00022989"/>
    </source>
</evidence>
<name>A0A2Z3GY76_9BACT</name>